<protein>
    <submittedName>
        <fullName evidence="1">Uncharacterized protein</fullName>
    </submittedName>
</protein>
<evidence type="ECO:0000313" key="1">
    <source>
        <dbReference type="EMBL" id="VFQ76401.1"/>
    </source>
</evidence>
<keyword evidence="2" id="KW-1185">Reference proteome</keyword>
<reference evidence="1 2" key="1">
    <citation type="submission" date="2018-04" db="EMBL/GenBank/DDBJ databases">
        <authorList>
            <person name="Vogel A."/>
        </authorList>
    </citation>
    <scope>NUCLEOTIDE SEQUENCE [LARGE SCALE GENOMIC DNA]</scope>
</reference>
<dbReference type="EMBL" id="OOIL02001545">
    <property type="protein sequence ID" value="VFQ76401.1"/>
    <property type="molecule type" value="Genomic_DNA"/>
</dbReference>
<accession>A0A484LJ00</accession>
<evidence type="ECO:0000313" key="2">
    <source>
        <dbReference type="Proteomes" id="UP000595140"/>
    </source>
</evidence>
<dbReference type="Proteomes" id="UP000595140">
    <property type="component" value="Unassembled WGS sequence"/>
</dbReference>
<sequence>MKLVRARREGRDHVPVGELIEADGAGFAAAALGLFRQQRNLHLRHSDVLPHQFGKRITVLSILVGRRRQQRGKKLTLKRKIREFVNPKLYQYAYSASPTRHPWKDVLRHPRNKMNGGFLILAKVPRDCASQEEGGAPQGGEVARGVEAHWTETLMVDLNVENSVCWVAFRKFGS</sequence>
<name>A0A484LJ00_9ASTE</name>
<organism evidence="1 2">
    <name type="scientific">Cuscuta campestris</name>
    <dbReference type="NCBI Taxonomy" id="132261"/>
    <lineage>
        <taxon>Eukaryota</taxon>
        <taxon>Viridiplantae</taxon>
        <taxon>Streptophyta</taxon>
        <taxon>Embryophyta</taxon>
        <taxon>Tracheophyta</taxon>
        <taxon>Spermatophyta</taxon>
        <taxon>Magnoliopsida</taxon>
        <taxon>eudicotyledons</taxon>
        <taxon>Gunneridae</taxon>
        <taxon>Pentapetalae</taxon>
        <taxon>asterids</taxon>
        <taxon>lamiids</taxon>
        <taxon>Solanales</taxon>
        <taxon>Convolvulaceae</taxon>
        <taxon>Cuscuteae</taxon>
        <taxon>Cuscuta</taxon>
        <taxon>Cuscuta subgen. Grammica</taxon>
        <taxon>Cuscuta sect. Cleistogrammica</taxon>
    </lineage>
</organism>
<dbReference type="AlphaFoldDB" id="A0A484LJ00"/>
<proteinExistence type="predicted"/>
<gene>
    <name evidence="1" type="ORF">CCAM_LOCUS18177</name>
</gene>